<keyword evidence="4 7" id="KW-1133">Transmembrane helix</keyword>
<dbReference type="Proteomes" id="UP001596119">
    <property type="component" value="Unassembled WGS sequence"/>
</dbReference>
<evidence type="ECO:0000256" key="2">
    <source>
        <dbReference type="ARBA" id="ARBA00022448"/>
    </source>
</evidence>
<gene>
    <name evidence="9" type="ORF">ACFQH9_32005</name>
</gene>
<feature type="transmembrane region" description="Helical" evidence="7">
    <location>
        <begin position="120"/>
        <end position="141"/>
    </location>
</feature>
<feature type="transmembrane region" description="Helical" evidence="7">
    <location>
        <begin position="153"/>
        <end position="179"/>
    </location>
</feature>
<dbReference type="SUPFAM" id="SSF103473">
    <property type="entry name" value="MFS general substrate transporter"/>
    <property type="match status" value="1"/>
</dbReference>
<evidence type="ECO:0000256" key="4">
    <source>
        <dbReference type="ARBA" id="ARBA00022989"/>
    </source>
</evidence>
<feature type="region of interest" description="Disordered" evidence="6">
    <location>
        <begin position="1"/>
        <end position="21"/>
    </location>
</feature>
<evidence type="ECO:0000313" key="10">
    <source>
        <dbReference type="Proteomes" id="UP001596119"/>
    </source>
</evidence>
<evidence type="ECO:0000256" key="3">
    <source>
        <dbReference type="ARBA" id="ARBA00022692"/>
    </source>
</evidence>
<dbReference type="InterPro" id="IPR020846">
    <property type="entry name" value="MFS_dom"/>
</dbReference>
<dbReference type="PANTHER" id="PTHR42718">
    <property type="entry name" value="MAJOR FACILITATOR SUPERFAMILY MULTIDRUG TRANSPORTER MFSC"/>
    <property type="match status" value="1"/>
</dbReference>
<comment type="caution">
    <text evidence="9">The sequence shown here is derived from an EMBL/GenBank/DDBJ whole genome shotgun (WGS) entry which is preliminary data.</text>
</comment>
<keyword evidence="2" id="KW-0813">Transport</keyword>
<organism evidence="9 10">
    <name type="scientific">Pseudonocardia lutea</name>
    <dbReference type="NCBI Taxonomy" id="2172015"/>
    <lineage>
        <taxon>Bacteria</taxon>
        <taxon>Bacillati</taxon>
        <taxon>Actinomycetota</taxon>
        <taxon>Actinomycetes</taxon>
        <taxon>Pseudonocardiales</taxon>
        <taxon>Pseudonocardiaceae</taxon>
        <taxon>Pseudonocardia</taxon>
    </lineage>
</organism>
<dbReference type="Gene3D" id="1.20.1720.10">
    <property type="entry name" value="Multidrug resistance protein D"/>
    <property type="match status" value="1"/>
</dbReference>
<feature type="domain" description="Major facilitator superfamily (MFS) profile" evidence="8">
    <location>
        <begin position="29"/>
        <end position="192"/>
    </location>
</feature>
<protein>
    <submittedName>
        <fullName evidence="9">MFS transporter</fullName>
    </submittedName>
</protein>
<dbReference type="RefSeq" id="WP_379572206.1">
    <property type="nucleotide sequence ID" value="NZ_JBHSQK010000138.1"/>
</dbReference>
<evidence type="ECO:0000256" key="5">
    <source>
        <dbReference type="ARBA" id="ARBA00023136"/>
    </source>
</evidence>
<keyword evidence="10" id="KW-1185">Reference proteome</keyword>
<dbReference type="PANTHER" id="PTHR42718:SF9">
    <property type="entry name" value="MAJOR FACILITATOR SUPERFAMILY MULTIDRUG TRANSPORTER MFSC"/>
    <property type="match status" value="1"/>
</dbReference>
<feature type="non-terminal residue" evidence="9">
    <location>
        <position position="192"/>
    </location>
</feature>
<keyword evidence="5 7" id="KW-0472">Membrane</keyword>
<dbReference type="InterPro" id="IPR036259">
    <property type="entry name" value="MFS_trans_sf"/>
</dbReference>
<dbReference type="InterPro" id="IPR011701">
    <property type="entry name" value="MFS"/>
</dbReference>
<evidence type="ECO:0000256" key="6">
    <source>
        <dbReference type="SAM" id="MobiDB-lite"/>
    </source>
</evidence>
<reference evidence="10" key="1">
    <citation type="journal article" date="2019" name="Int. J. Syst. Evol. Microbiol.">
        <title>The Global Catalogue of Microorganisms (GCM) 10K type strain sequencing project: providing services to taxonomists for standard genome sequencing and annotation.</title>
        <authorList>
            <consortium name="The Broad Institute Genomics Platform"/>
            <consortium name="The Broad Institute Genome Sequencing Center for Infectious Disease"/>
            <person name="Wu L."/>
            <person name="Ma J."/>
        </authorList>
    </citation>
    <scope>NUCLEOTIDE SEQUENCE [LARGE SCALE GENOMIC DNA]</scope>
    <source>
        <strain evidence="10">CGMCC 4.7397</strain>
    </source>
</reference>
<feature type="transmembrane region" description="Helical" evidence="7">
    <location>
        <begin position="95"/>
        <end position="114"/>
    </location>
</feature>
<dbReference type="PROSITE" id="PS50850">
    <property type="entry name" value="MFS"/>
    <property type="match status" value="1"/>
</dbReference>
<keyword evidence="3 7" id="KW-0812">Transmembrane</keyword>
<dbReference type="Pfam" id="PF07690">
    <property type="entry name" value="MFS_1"/>
    <property type="match status" value="1"/>
</dbReference>
<sequence length="192" mass="19327">MRRRRRRTEAEQTPGGRGAPGAPAFPRSLVLSLVLGSILNPVNSSIIAVALIPIGVAMGASPAATTWLVSGLYLATAVGQPVVGRLVDAFGPRPLFLIGAVMTVAGGVLGALAPNLAVLVAARVVLGIGTCAGYPAAMYLVRSETERTGQAGPAGVLTVLAVATQTIAMAGLPLGGLLIDLAGWRAVFAVNV</sequence>
<accession>A0ABW1IJ30</accession>
<evidence type="ECO:0000256" key="7">
    <source>
        <dbReference type="SAM" id="Phobius"/>
    </source>
</evidence>
<comment type="subcellular location">
    <subcellularLocation>
        <location evidence="1">Cell membrane</location>
        <topology evidence="1">Multi-pass membrane protein</topology>
    </subcellularLocation>
</comment>
<dbReference type="EMBL" id="JBHSQK010000138">
    <property type="protein sequence ID" value="MFC5952894.1"/>
    <property type="molecule type" value="Genomic_DNA"/>
</dbReference>
<evidence type="ECO:0000259" key="8">
    <source>
        <dbReference type="PROSITE" id="PS50850"/>
    </source>
</evidence>
<name>A0ABW1IJ30_9PSEU</name>
<evidence type="ECO:0000256" key="1">
    <source>
        <dbReference type="ARBA" id="ARBA00004651"/>
    </source>
</evidence>
<proteinExistence type="predicted"/>
<evidence type="ECO:0000313" key="9">
    <source>
        <dbReference type="EMBL" id="MFC5952894.1"/>
    </source>
</evidence>